<dbReference type="Pfam" id="PF07690">
    <property type="entry name" value="MFS_1"/>
    <property type="match status" value="1"/>
</dbReference>
<dbReference type="FunFam" id="1.20.1720.10:FF:000004">
    <property type="entry name" value="EmrB/QacA family drug resistance transporter"/>
    <property type="match status" value="1"/>
</dbReference>
<dbReference type="InterPro" id="IPR036259">
    <property type="entry name" value="MFS_trans_sf"/>
</dbReference>
<dbReference type="Gene3D" id="1.20.1720.10">
    <property type="entry name" value="Multidrug resistance protein D"/>
    <property type="match status" value="1"/>
</dbReference>
<dbReference type="CDD" id="cd17502">
    <property type="entry name" value="MFS_Azr1_MDR_like"/>
    <property type="match status" value="1"/>
</dbReference>
<dbReference type="GO" id="GO:0005886">
    <property type="term" value="C:plasma membrane"/>
    <property type="evidence" value="ECO:0007669"/>
    <property type="project" value="UniProtKB-SubCell"/>
</dbReference>
<evidence type="ECO:0000256" key="8">
    <source>
        <dbReference type="SAM" id="MobiDB-lite"/>
    </source>
</evidence>
<evidence type="ECO:0000256" key="2">
    <source>
        <dbReference type="ARBA" id="ARBA00007520"/>
    </source>
</evidence>
<feature type="transmembrane region" description="Helical" evidence="9">
    <location>
        <begin position="155"/>
        <end position="175"/>
    </location>
</feature>
<evidence type="ECO:0000256" key="9">
    <source>
        <dbReference type="SAM" id="Phobius"/>
    </source>
</evidence>
<feature type="region of interest" description="Disordered" evidence="8">
    <location>
        <begin position="516"/>
        <end position="612"/>
    </location>
</feature>
<feature type="transmembrane region" description="Helical" evidence="9">
    <location>
        <begin position="67"/>
        <end position="86"/>
    </location>
</feature>
<dbReference type="GO" id="GO:0022857">
    <property type="term" value="F:transmembrane transporter activity"/>
    <property type="evidence" value="ECO:0007669"/>
    <property type="project" value="InterPro"/>
</dbReference>
<sequence length="612" mass="63699">MLLALLMAMFVSMLSNTVVSTSLPVILADLDGTQSAYTWVITANLLATSIATPIWGKAADLFNRKVLIQIALAVFVTATMVAGLSQDTTMLITMRVVQGLGGGGIIALSQIVMADVVSPRERGKYAGMFGAVTALGTVGGPLLGGVITDSLGWRWNFYVALPFAVVAIIMLQRTLRLPAIEQRRVQIDYLGIALISTGFSALLLWVTLGGSTFAWASATSIAMVSGAVVLLALAVWAELRAPEPLLPLPLFRDRTFALAVVASLGVGVAMFGTSVYLSQYMQLARGATPTMAGVMTIPMMGGLLLTSSIVGGIITRTGRWKRFMVTGGVLMIVGSLLLSQLHYDTPFWQVAISMATLGAGVGMLMQNLVLVTQNAVDVRQLGVATAGITFFRMFGGSFGVSLMGAVLGSSVASHIADGAADLPAADAALVGTLEGGAIPNVNQLPEALKLLVESAYGLGVGLVFLTAVPLAVVVLVAVIFLPNVPLGTRNAIELRAEEAWDEDPEAAAESALAIGADLPGGVHPGDGEEARRRVAALSGDQAHAEARESTRVPMRAPQVSAPAPASSPASAPVSGPASGSARRTSVRPVGREAARDAGRPRREARRRGRERA</sequence>
<evidence type="ECO:0000259" key="10">
    <source>
        <dbReference type="PROSITE" id="PS50850"/>
    </source>
</evidence>
<dbReference type="Proteomes" id="UP000224915">
    <property type="component" value="Unassembled WGS sequence"/>
</dbReference>
<feature type="transmembrane region" description="Helical" evidence="9">
    <location>
        <begin position="125"/>
        <end position="143"/>
    </location>
</feature>
<dbReference type="PRINTS" id="PR01036">
    <property type="entry name" value="TCRTETB"/>
</dbReference>
<dbReference type="EMBL" id="PDJD01000001">
    <property type="protein sequence ID" value="PFG21049.1"/>
    <property type="molecule type" value="Genomic_DNA"/>
</dbReference>
<gene>
    <name evidence="11" type="ORF">ATL40_2669</name>
</gene>
<comment type="similarity">
    <text evidence="2">Belongs to the major facilitator superfamily. TCR/Tet family.</text>
</comment>
<feature type="compositionally biased region" description="Basic residues" evidence="8">
    <location>
        <begin position="602"/>
        <end position="612"/>
    </location>
</feature>
<evidence type="ECO:0000256" key="4">
    <source>
        <dbReference type="ARBA" id="ARBA00022475"/>
    </source>
</evidence>
<dbReference type="PANTHER" id="PTHR23501:SF197">
    <property type="entry name" value="COMD"/>
    <property type="match status" value="1"/>
</dbReference>
<protein>
    <submittedName>
        <fullName evidence="11">EmrB/QacA subfamily drug resistance transporter</fullName>
    </submittedName>
</protein>
<dbReference type="Gene3D" id="1.20.1250.20">
    <property type="entry name" value="MFS general substrate transporter like domains"/>
    <property type="match status" value="1"/>
</dbReference>
<feature type="transmembrane region" description="Helical" evidence="9">
    <location>
        <begin position="36"/>
        <end position="55"/>
    </location>
</feature>
<evidence type="ECO:0000256" key="7">
    <source>
        <dbReference type="ARBA" id="ARBA00023136"/>
    </source>
</evidence>
<feature type="compositionally biased region" description="Basic and acidic residues" evidence="8">
    <location>
        <begin position="589"/>
        <end position="601"/>
    </location>
</feature>
<keyword evidence="4" id="KW-1003">Cell membrane</keyword>
<feature type="transmembrane region" description="Helical" evidence="9">
    <location>
        <begin position="187"/>
        <end position="208"/>
    </location>
</feature>
<evidence type="ECO:0000313" key="11">
    <source>
        <dbReference type="EMBL" id="PFG21049.1"/>
    </source>
</evidence>
<keyword evidence="12" id="KW-1185">Reference proteome</keyword>
<comment type="subcellular location">
    <subcellularLocation>
        <location evidence="1">Cell membrane</location>
        <topology evidence="1">Multi-pass membrane protein</topology>
    </subcellularLocation>
</comment>
<comment type="caution">
    <text evidence="11">The sequence shown here is derived from an EMBL/GenBank/DDBJ whole genome shotgun (WGS) entry which is preliminary data.</text>
</comment>
<organism evidence="11 12">
    <name type="scientific">Serinibacter salmoneus</name>
    <dbReference type="NCBI Taxonomy" id="556530"/>
    <lineage>
        <taxon>Bacteria</taxon>
        <taxon>Bacillati</taxon>
        <taxon>Actinomycetota</taxon>
        <taxon>Actinomycetes</taxon>
        <taxon>Micrococcales</taxon>
        <taxon>Beutenbergiaceae</taxon>
        <taxon>Serinibacter</taxon>
    </lineage>
</organism>
<dbReference type="InterPro" id="IPR020846">
    <property type="entry name" value="MFS_dom"/>
</dbReference>
<feature type="transmembrane region" description="Helical" evidence="9">
    <location>
        <begin position="214"/>
        <end position="236"/>
    </location>
</feature>
<dbReference type="AlphaFoldDB" id="A0A2A9D5B9"/>
<feature type="transmembrane region" description="Helical" evidence="9">
    <location>
        <begin position="323"/>
        <end position="341"/>
    </location>
</feature>
<keyword evidence="7 9" id="KW-0472">Membrane</keyword>
<feature type="transmembrane region" description="Helical" evidence="9">
    <location>
        <begin position="290"/>
        <end position="311"/>
    </location>
</feature>
<evidence type="ECO:0000313" key="12">
    <source>
        <dbReference type="Proteomes" id="UP000224915"/>
    </source>
</evidence>
<feature type="transmembrane region" description="Helical" evidence="9">
    <location>
        <begin position="381"/>
        <end position="407"/>
    </location>
</feature>
<feature type="transmembrane region" description="Helical" evidence="9">
    <location>
        <begin position="347"/>
        <end position="369"/>
    </location>
</feature>
<name>A0A2A9D5B9_9MICO</name>
<evidence type="ECO:0000256" key="1">
    <source>
        <dbReference type="ARBA" id="ARBA00004651"/>
    </source>
</evidence>
<keyword evidence="3" id="KW-0813">Transport</keyword>
<feature type="domain" description="Major facilitator superfamily (MFS) profile" evidence="10">
    <location>
        <begin position="1"/>
        <end position="485"/>
    </location>
</feature>
<dbReference type="PROSITE" id="PS50850">
    <property type="entry name" value="MFS"/>
    <property type="match status" value="1"/>
</dbReference>
<dbReference type="PANTHER" id="PTHR23501">
    <property type="entry name" value="MAJOR FACILITATOR SUPERFAMILY"/>
    <property type="match status" value="1"/>
</dbReference>
<feature type="transmembrane region" description="Helical" evidence="9">
    <location>
        <begin position="455"/>
        <end position="481"/>
    </location>
</feature>
<reference evidence="11 12" key="1">
    <citation type="submission" date="2017-10" db="EMBL/GenBank/DDBJ databases">
        <title>Sequencing the genomes of 1000 actinobacteria strains.</title>
        <authorList>
            <person name="Klenk H.-P."/>
        </authorList>
    </citation>
    <scope>NUCLEOTIDE SEQUENCE [LARGE SCALE GENOMIC DNA]</scope>
    <source>
        <strain evidence="11 12">DSM 21801</strain>
    </source>
</reference>
<keyword evidence="5 9" id="KW-0812">Transmembrane</keyword>
<dbReference type="InterPro" id="IPR011701">
    <property type="entry name" value="MFS"/>
</dbReference>
<evidence type="ECO:0000256" key="5">
    <source>
        <dbReference type="ARBA" id="ARBA00022692"/>
    </source>
</evidence>
<feature type="compositionally biased region" description="Low complexity" evidence="8">
    <location>
        <begin position="559"/>
        <end position="581"/>
    </location>
</feature>
<dbReference type="SUPFAM" id="SSF103473">
    <property type="entry name" value="MFS general substrate transporter"/>
    <property type="match status" value="1"/>
</dbReference>
<keyword evidence="6 9" id="KW-1133">Transmembrane helix</keyword>
<proteinExistence type="inferred from homology"/>
<feature type="transmembrane region" description="Helical" evidence="9">
    <location>
        <begin position="256"/>
        <end position="278"/>
    </location>
</feature>
<evidence type="ECO:0000256" key="3">
    <source>
        <dbReference type="ARBA" id="ARBA00022448"/>
    </source>
</evidence>
<accession>A0A2A9D5B9</accession>
<feature type="transmembrane region" description="Helical" evidence="9">
    <location>
        <begin position="92"/>
        <end position="113"/>
    </location>
</feature>
<evidence type="ECO:0000256" key="6">
    <source>
        <dbReference type="ARBA" id="ARBA00022989"/>
    </source>
</evidence>